<proteinExistence type="predicted"/>
<organismHost>
    <name type="scientific">Cydia pomonella</name>
    <name type="common">Codling moth</name>
    <dbReference type="NCBI Taxonomy" id="82600"/>
</organismHost>
<keyword evidence="1" id="KW-0479">Metal-binding</keyword>
<dbReference type="EMBL" id="MN696168">
    <property type="protein sequence ID" value="QGY99699.1"/>
    <property type="molecule type" value="Genomic_DNA"/>
</dbReference>
<evidence type="ECO:0000313" key="5">
    <source>
        <dbReference type="EMBL" id="AIU37095.1"/>
    </source>
</evidence>
<evidence type="ECO:0000313" key="4">
    <source>
        <dbReference type="EMBL" id="AIU36953.1"/>
    </source>
</evidence>
<keyword evidence="1" id="KW-0862">Zinc</keyword>
<sequence length="489" mass="56762">MDRVCKSCHMYYPLTIYGNSAPFFMNECGHFFCKRCTMHATACYVCHKAMYLAMAIKDGVTYTLDGARLKRYSQMHNSRELNNAQLTKLRQFEKVTCFGARQAANPVSVPSVASTSQCSCATNCYGYYCELTTQPSREVTVDPTLTDAIQRNNKLMTSPKLSTLPTYYRQDLENFLCIRPQYTNRQLYQFLFEKAIIQEDDKQQLRNILMVFERSDDGDSGANEAVVRYMVELKGLPEVKVADNDVIIEDAAPVVDVDDDEIDLTTNKAEEHDTTVDREMINEVDDDDDYDDDEGPQCIFCLNHYKHDPECFLFEKGIIQEDEKQQLRNILMVFERSDLTTNKAEEHDTTVDREMINEVDDDDDYDDDEGPQCIFCLNHYKHDPECFLFEKGIIQEDEKQQLRNILMVFERSDLTTNKAEEHDTTVDREMINEVDDDDDYVINEVDDDDDDYDIIDDEVDDEDEDEDEDDDDIIDDEDDDDIIDDEDEP</sequence>
<dbReference type="EMBL" id="MN696167">
    <property type="protein sequence ID" value="QGY99557.1"/>
    <property type="molecule type" value="Genomic_DNA"/>
</dbReference>
<evidence type="ECO:0000256" key="2">
    <source>
        <dbReference type="SAM" id="MobiDB-lite"/>
    </source>
</evidence>
<feature type="region of interest" description="Disordered" evidence="2">
    <location>
        <begin position="441"/>
        <end position="489"/>
    </location>
</feature>
<gene>
    <name evidence="4" type="primary">orf27</name>
</gene>
<accession>A0A097P1D5</accession>
<evidence type="ECO:0000313" key="8">
    <source>
        <dbReference type="EMBL" id="QGZ00124.1"/>
    </source>
</evidence>
<dbReference type="EMBL" id="MN696171">
    <property type="protein sequence ID" value="QGZ00124.1"/>
    <property type="molecule type" value="Genomic_DNA"/>
</dbReference>
<feature type="domain" description="RING-type" evidence="3">
    <location>
        <begin position="5"/>
        <end position="47"/>
    </location>
</feature>
<dbReference type="EMBL" id="KM217576">
    <property type="protein sequence ID" value="AIU37095.1"/>
    <property type="molecule type" value="Genomic_DNA"/>
</dbReference>
<reference evidence="6" key="2">
    <citation type="journal article" date="2019" name="Virology">
        <title>Single nucleotide polymorphism (SNP) frequencies and distribution reveal complex genetic composition of seven novel natural isolates of Cydia pomonella granulovirus.</title>
        <authorList>
            <person name="Fan J."/>
            <person name="Wennmann J.T."/>
            <person name="Wang D."/>
            <person name="Jehle J.A."/>
        </authorList>
    </citation>
    <scope>NUCLEOTIDE SEQUENCE</scope>
    <source>
        <strain evidence="6">CpGV-KS1</strain>
        <strain evidence="7">CpGV-KS2</strain>
        <strain evidence="8">CpGV-ZY</strain>
    </source>
</reference>
<evidence type="ECO:0000256" key="1">
    <source>
        <dbReference type="PROSITE-ProRule" id="PRU00175"/>
    </source>
</evidence>
<evidence type="ECO:0000313" key="6">
    <source>
        <dbReference type="EMBL" id="QGY99557.1"/>
    </source>
</evidence>
<dbReference type="EMBL" id="KM217575">
    <property type="protein sequence ID" value="AIU36953.1"/>
    <property type="molecule type" value="Genomic_DNA"/>
</dbReference>
<evidence type="ECO:0000313" key="7">
    <source>
        <dbReference type="EMBL" id="QGY99699.1"/>
    </source>
</evidence>
<evidence type="ECO:0000259" key="3">
    <source>
        <dbReference type="PROSITE" id="PS50089"/>
    </source>
</evidence>
<protein>
    <submittedName>
        <fullName evidence="4">ORF27</fullName>
    </submittedName>
</protein>
<reference evidence="4" key="1">
    <citation type="journal article" date="2014" name="Proc. Natl. Acad. Sci. U.S.A.">
        <title>Baculovirus resistance in codling moth is virus isolate-dependent and the consequence of a mutation in viral gene pe38.</title>
        <authorList>
            <person name="Gebhardt M.M."/>
            <person name="Eberle K.E."/>
            <person name="Radtke P."/>
            <person name="Jehle J.A."/>
        </authorList>
    </citation>
    <scope>NUCLEOTIDE SEQUENCE</scope>
    <source>
        <strain evidence="5">CpGV-I12</strain>
        <strain evidence="4">CpGV-M</strain>
    </source>
</reference>
<keyword evidence="1" id="KW-0863">Zinc-finger</keyword>
<name>A0A097P1D5_GVCP</name>
<dbReference type="InterPro" id="IPR001841">
    <property type="entry name" value="Znf_RING"/>
</dbReference>
<dbReference type="GO" id="GO:0008270">
    <property type="term" value="F:zinc ion binding"/>
    <property type="evidence" value="ECO:0007669"/>
    <property type="project" value="UniProtKB-KW"/>
</dbReference>
<dbReference type="PROSITE" id="PS50089">
    <property type="entry name" value="ZF_RING_2"/>
    <property type="match status" value="1"/>
</dbReference>
<organism evidence="4">
    <name type="scientific">Cydia pomonella granulosis virus</name>
    <name type="common">CpGV</name>
    <name type="synonym">Cydia pomonella granulovirus</name>
    <dbReference type="NCBI Taxonomy" id="28289"/>
    <lineage>
        <taxon>Viruses</taxon>
        <taxon>Viruses incertae sedis</taxon>
        <taxon>Naldaviricetes</taxon>
        <taxon>Lefavirales</taxon>
        <taxon>Baculoviridae</taxon>
        <taxon>Betabaculovirus</taxon>
        <taxon>Betabaculovirus cypomonellae</taxon>
    </lineage>
</organism>